<dbReference type="VEuPathDB" id="TriTrypDB:TRSC58_02575"/>
<dbReference type="InterPro" id="IPR045203">
    <property type="entry name" value="RanGAP1/2"/>
</dbReference>
<dbReference type="EMBL" id="AUPL01002575">
    <property type="protein sequence ID" value="ESL09701.1"/>
    <property type="molecule type" value="Genomic_DNA"/>
</dbReference>
<dbReference type="AlphaFoldDB" id="A0A061J6F6"/>
<evidence type="ECO:0000313" key="3">
    <source>
        <dbReference type="Proteomes" id="UP000031737"/>
    </source>
</evidence>
<sequence length="677" mass="73932">MAPLQSDAAAAYVEACNREHAECALELVEAFENNDKEANLSDRSVQLNDVDVGCIAEALLSTPHSIRVLNLEGNAFGLAGLQKLLEAVEKNPGTIRELRIGRNKLKDQAAVVIGHTLSRDGCGLKVLDLSENDITKLGVIPIAAALGNASCDIVELSFHNNRIEADAATYLGQAIRHAGKLRHLHLGYNTIRDTGAAQLAQCIPLTVTLSTLDLTANRIGPSGGKELARALMTSSCNIQRLNLRHNLFDSETIEMYAEVLQINTSLIQLFLGFMNPTPDAAAIVLSALRANHTLLLLDIYGWKLSQEVAWRIIDSVQKTNGTVAAIVTDACQSITKRIDEGNDERDERGQHPIYVGPDDRDAYMATKSLRRFSLAQSRRQSRASSRGAMSSRTGSPSYRRANERSQSCKESDAHSRRSSKVQQEVPYQASRQSPSHPAKEEPQHHHRTMSEPHERVKSAPLANTSTQLGDQSEESMKQLVEQLRRELAEQRQMQRELEFRVAALEKRSECFCGCTTSTSVDDPAHVSRVVIGSNNKREALNHFNGATNINDSNARSNSRVDAYMPQGGVPAFRSSTPPVPPNSAESIEQSKAASNKPGAARTRGASGGSAGAPEPSVARTERSEPPAEPLELPKEMRPAEVAPQKAKRPFDNYQPRLAPSPSKDNDPPRRKGSIRTA</sequence>
<feature type="compositionally biased region" description="Basic and acidic residues" evidence="1">
    <location>
        <begin position="619"/>
        <end position="638"/>
    </location>
</feature>
<feature type="compositionally biased region" description="Polar residues" evidence="1">
    <location>
        <begin position="583"/>
        <end position="593"/>
    </location>
</feature>
<keyword evidence="3" id="KW-1185">Reference proteome</keyword>
<dbReference type="Gene3D" id="3.80.10.10">
    <property type="entry name" value="Ribonuclease Inhibitor"/>
    <property type="match status" value="2"/>
</dbReference>
<organism evidence="2 3">
    <name type="scientific">Trypanosoma rangeli SC58</name>
    <dbReference type="NCBI Taxonomy" id="429131"/>
    <lineage>
        <taxon>Eukaryota</taxon>
        <taxon>Discoba</taxon>
        <taxon>Euglenozoa</taxon>
        <taxon>Kinetoplastea</taxon>
        <taxon>Metakinetoplastina</taxon>
        <taxon>Trypanosomatida</taxon>
        <taxon>Trypanosomatidae</taxon>
        <taxon>Trypanosoma</taxon>
        <taxon>Herpetosoma</taxon>
    </lineage>
</organism>
<reference evidence="2 3" key="1">
    <citation type="submission" date="2013-07" db="EMBL/GenBank/DDBJ databases">
        <authorList>
            <person name="Stoco P.H."/>
            <person name="Wagner G."/>
            <person name="Gerber A."/>
            <person name="Zaha A."/>
            <person name="Thompson C."/>
            <person name="Bartholomeu D.C."/>
            <person name="Luckemeyer D.D."/>
            <person name="Bahia D."/>
            <person name="Loreto E."/>
            <person name="Prestes E.B."/>
            <person name="Lima F.M."/>
            <person name="Rodrigues-Luiz G."/>
            <person name="Vallejo G.A."/>
            <person name="Filho J.F."/>
            <person name="Monteiro K.M."/>
            <person name="Tyler K.M."/>
            <person name="de Almeida L.G."/>
            <person name="Ortiz M.F."/>
            <person name="Siervo M.A."/>
            <person name="de Moraes M.H."/>
            <person name="Cunha O.L."/>
            <person name="Mendonca-Neto R."/>
            <person name="Silva R."/>
            <person name="Teixeira S.M."/>
            <person name="Murta S.M."/>
            <person name="Sincero T.C."/>
            <person name="Mendes T.A."/>
            <person name="Urmenyi T.P."/>
            <person name="Silva V.G."/>
            <person name="da Rocha W.D."/>
            <person name="Andersson B."/>
            <person name="Romanha A.J."/>
            <person name="Steindel M."/>
            <person name="de Vasconcelos A.T."/>
            <person name="Grisard E.C."/>
        </authorList>
    </citation>
    <scope>NUCLEOTIDE SEQUENCE [LARGE SCALE GENOMIC DNA]</scope>
    <source>
        <strain evidence="2 3">SC58</strain>
    </source>
</reference>
<dbReference type="InterPro" id="IPR032675">
    <property type="entry name" value="LRR_dom_sf"/>
</dbReference>
<dbReference type="OrthoDB" id="333024at2759"/>
<feature type="compositionally biased region" description="Basic and acidic residues" evidence="1">
    <location>
        <begin position="338"/>
        <end position="350"/>
    </location>
</feature>
<proteinExistence type="predicted"/>
<feature type="compositionally biased region" description="Low complexity" evidence="1">
    <location>
        <begin position="371"/>
        <end position="395"/>
    </location>
</feature>
<dbReference type="SUPFAM" id="SSF52047">
    <property type="entry name" value="RNI-like"/>
    <property type="match status" value="1"/>
</dbReference>
<dbReference type="PANTHER" id="PTHR46761">
    <property type="entry name" value="RAN GTPASE-ACTIVATING PROTEIN 1"/>
    <property type="match status" value="1"/>
</dbReference>
<name>A0A061J6F6_TRYRA</name>
<protein>
    <submittedName>
        <fullName evidence="2">Leucine rich</fullName>
    </submittedName>
</protein>
<comment type="caution">
    <text evidence="2">The sequence shown here is derived from an EMBL/GenBank/DDBJ whole genome shotgun (WGS) entry which is preliminary data.</text>
</comment>
<feature type="compositionally biased region" description="Basic and acidic residues" evidence="1">
    <location>
        <begin position="400"/>
        <end position="415"/>
    </location>
</feature>
<feature type="compositionally biased region" description="Polar residues" evidence="1">
    <location>
        <begin position="546"/>
        <end position="559"/>
    </location>
</feature>
<dbReference type="Proteomes" id="UP000031737">
    <property type="component" value="Unassembled WGS sequence"/>
</dbReference>
<dbReference type="GO" id="GO:0005096">
    <property type="term" value="F:GTPase activator activity"/>
    <property type="evidence" value="ECO:0007669"/>
    <property type="project" value="InterPro"/>
</dbReference>
<gene>
    <name evidence="2" type="ORF">TRSC58_02575</name>
</gene>
<dbReference type="InterPro" id="IPR001611">
    <property type="entry name" value="Leu-rich_rpt"/>
</dbReference>
<evidence type="ECO:0000256" key="1">
    <source>
        <dbReference type="SAM" id="MobiDB-lite"/>
    </source>
</evidence>
<feature type="region of interest" description="Disordered" evidence="1">
    <location>
        <begin position="546"/>
        <end position="677"/>
    </location>
</feature>
<feature type="region of interest" description="Disordered" evidence="1">
    <location>
        <begin position="338"/>
        <end position="476"/>
    </location>
</feature>
<dbReference type="Pfam" id="PF13516">
    <property type="entry name" value="LRR_6"/>
    <property type="match status" value="4"/>
</dbReference>
<feature type="compositionally biased region" description="Polar residues" evidence="1">
    <location>
        <begin position="461"/>
        <end position="470"/>
    </location>
</feature>
<evidence type="ECO:0000313" key="2">
    <source>
        <dbReference type="EMBL" id="ESL09701.1"/>
    </source>
</evidence>
<feature type="compositionally biased region" description="Basic and acidic residues" evidence="1">
    <location>
        <begin position="437"/>
        <end position="457"/>
    </location>
</feature>
<dbReference type="PROSITE" id="PS51450">
    <property type="entry name" value="LRR"/>
    <property type="match status" value="1"/>
</dbReference>
<dbReference type="SMART" id="SM00368">
    <property type="entry name" value="LRR_RI"/>
    <property type="match status" value="7"/>
</dbReference>
<dbReference type="PANTHER" id="PTHR46761:SF2">
    <property type="entry name" value="RAN GTPASE-ACTIVATING PROTEIN 1"/>
    <property type="match status" value="1"/>
</dbReference>
<accession>A0A061J6F6</accession>